<protein>
    <recommendedName>
        <fullName evidence="4">Augmin complex subunit dgt5</fullName>
    </recommendedName>
</protein>
<dbReference type="EMBL" id="CM000158">
    <property type="protein sequence ID" value="EDW90757.2"/>
    <property type="molecule type" value="Genomic_DNA"/>
</dbReference>
<reference evidence="2 3" key="2">
    <citation type="journal article" date="2007" name="PLoS Biol.">
        <title>Principles of genome evolution in the Drosophila melanogaster species group.</title>
        <authorList>
            <person name="Ranz J.M."/>
            <person name="Maurin D."/>
            <person name="Chan Y.S."/>
            <person name="von Grotthuss M."/>
            <person name="Hillier L.W."/>
            <person name="Roote J."/>
            <person name="Ashburner M."/>
            <person name="Bergman C.M."/>
        </authorList>
    </citation>
    <scope>NUCLEOTIDE SEQUENCE [LARGE SCALE GENOMIC DNA]</scope>
    <source>
        <strain evidence="3">Tai18E2 / Tucson 14021-0261.01</strain>
    </source>
</reference>
<organism evidence="2 3">
    <name type="scientific">Drosophila yakuba</name>
    <name type="common">Fruit fly</name>
    <dbReference type="NCBI Taxonomy" id="7245"/>
    <lineage>
        <taxon>Eukaryota</taxon>
        <taxon>Metazoa</taxon>
        <taxon>Ecdysozoa</taxon>
        <taxon>Arthropoda</taxon>
        <taxon>Hexapoda</taxon>
        <taxon>Insecta</taxon>
        <taxon>Pterygota</taxon>
        <taxon>Neoptera</taxon>
        <taxon>Endopterygota</taxon>
        <taxon>Diptera</taxon>
        <taxon>Brachycera</taxon>
        <taxon>Muscomorpha</taxon>
        <taxon>Ephydroidea</taxon>
        <taxon>Drosophilidae</taxon>
        <taxon>Drosophila</taxon>
        <taxon>Sophophora</taxon>
    </lineage>
</organism>
<dbReference type="GO" id="GO:0070652">
    <property type="term" value="C:HAUS complex"/>
    <property type="evidence" value="ECO:0007669"/>
    <property type="project" value="EnsemblMetazoa"/>
</dbReference>
<name>B4P595_DROYA</name>
<evidence type="ECO:0008006" key="4">
    <source>
        <dbReference type="Google" id="ProtNLM"/>
    </source>
</evidence>
<gene>
    <name evidence="2" type="primary">Dyak\GE13445</name>
    <name evidence="2" type="synonym">dyak_GLEANR_13655</name>
    <name evidence="2" type="synonym">GE13445</name>
    <name evidence="2" type="ORF">Dyak_GE13445</name>
</gene>
<dbReference type="KEGG" id="dya:Dyak_GE13445"/>
<keyword evidence="3" id="KW-1185">Reference proteome</keyword>
<sequence>MPVSNDCAFLRKIQLVAIMAYQDKITEFKHWATSLGCPPTALPTDDALRRIFKSGSSLLLDQLQSRIQPVEYVREVRENLLIAQVARYKDKMVPVASRSFQPPELQRYQKIQELKKYKEKANQELTEARKEYQKVSAVIKTKNIQTISAENRKQLLESKCNILDLKLEALNKNYDQELKNKVQILATTPVKLSAKNASEAQAARAVEQALKQLETFYAMCDEGNAVNNLADAKQRLWDEMRSTFADIPNALLLNVVMKIKEEQLQHIMKLNESKSKCTNAKPPLSNFEVKLLKTKADMLGLAAKYFGAQKELEQKEERFCQDYSVFVDKLQSKVYSFNSISLGDEENADELISDYLVQYNMSNFNRSQNEFLREQIEQLRLELEASAKQLENHDLKLGSVKHVYGEINVSINRIQRDMVQLSQIKEKILFSRNMMKNLLDDMQAATQKQNAKSQLMSTKLKVSNMSILGAESFCLANDSVFSSTKVEFDGNCSAINSTMRRSFDNKTLLPGGAASTTLLAASGATVPSHLLEFNTFLEIPLEKFSCTPRACSFLLSANPLIVEAQELVSTVQLAPGYLLTPFGALQEVRKRILWASAIAAHTSDLKLNLQPLIVDPHDLRLKAVRQHEEIDQLLDNLMAIGVKTQLQLDRAQRIYQFLLENPLRRYVPPSKRFNNGSFADYESEFNLYYRMATNESSIRAPPN</sequence>
<evidence type="ECO:0000313" key="2">
    <source>
        <dbReference type="EMBL" id="EDW90757.2"/>
    </source>
</evidence>
<dbReference type="GO" id="GO:0005819">
    <property type="term" value="C:spindle"/>
    <property type="evidence" value="ECO:0007669"/>
    <property type="project" value="EnsemblMetazoa"/>
</dbReference>
<dbReference type="GO" id="GO:0030674">
    <property type="term" value="F:protein-macromolecule adaptor activity"/>
    <property type="evidence" value="ECO:0007669"/>
    <property type="project" value="EnsemblMetazoa"/>
</dbReference>
<dbReference type="GO" id="GO:0090221">
    <property type="term" value="P:mitotic spindle-templated microtubule nucleation"/>
    <property type="evidence" value="ECO:0007669"/>
    <property type="project" value="EnsemblMetazoa"/>
</dbReference>
<keyword evidence="1" id="KW-0175">Coiled coil</keyword>
<accession>B4P595</accession>
<dbReference type="eggNOG" id="ENOG502TAUZ">
    <property type="taxonomic scope" value="Eukaryota"/>
</dbReference>
<dbReference type="HOGENOM" id="CLU_432251_0_0_1"/>
<reference evidence="2 3" key="1">
    <citation type="journal article" date="2007" name="Nature">
        <title>Evolution of genes and genomes on the Drosophila phylogeny.</title>
        <authorList>
            <consortium name="Drosophila 12 Genomes Consortium"/>
            <person name="Clark A.G."/>
            <person name="Eisen M.B."/>
            <person name="Smith D.R."/>
            <person name="Bergman C.M."/>
            <person name="Oliver B."/>
            <person name="Markow T.A."/>
            <person name="Kaufman T.C."/>
            <person name="Kellis M."/>
            <person name="Gelbart W."/>
            <person name="Iyer V.N."/>
            <person name="Pollard D.A."/>
            <person name="Sackton T.B."/>
            <person name="Larracuente A.M."/>
            <person name="Singh N.D."/>
            <person name="Abad J.P."/>
            <person name="Abt D.N."/>
            <person name="Adryan B."/>
            <person name="Aguade M."/>
            <person name="Akashi H."/>
            <person name="Anderson W.W."/>
            <person name="Aquadro C.F."/>
            <person name="Ardell D.H."/>
            <person name="Arguello R."/>
            <person name="Artieri C.G."/>
            <person name="Barbash D.A."/>
            <person name="Barker D."/>
            <person name="Barsanti P."/>
            <person name="Batterham P."/>
            <person name="Batzoglou S."/>
            <person name="Begun D."/>
            <person name="Bhutkar A."/>
            <person name="Blanco E."/>
            <person name="Bosak S.A."/>
            <person name="Bradley R.K."/>
            <person name="Brand A.D."/>
            <person name="Brent M.R."/>
            <person name="Brooks A.N."/>
            <person name="Brown R.H."/>
            <person name="Butlin R.K."/>
            <person name="Caggese C."/>
            <person name="Calvi B.R."/>
            <person name="Bernardo de Carvalho A."/>
            <person name="Caspi A."/>
            <person name="Castrezana S."/>
            <person name="Celniker S.E."/>
            <person name="Chang J.L."/>
            <person name="Chapple C."/>
            <person name="Chatterji S."/>
            <person name="Chinwalla A."/>
            <person name="Civetta A."/>
            <person name="Clifton S.W."/>
            <person name="Comeron J.M."/>
            <person name="Costello J.C."/>
            <person name="Coyne J.A."/>
            <person name="Daub J."/>
            <person name="David R.G."/>
            <person name="Delcher A.L."/>
            <person name="Delehaunty K."/>
            <person name="Do C.B."/>
            <person name="Ebling H."/>
            <person name="Edwards K."/>
            <person name="Eickbush T."/>
            <person name="Evans J.D."/>
            <person name="Filipski A."/>
            <person name="Findeiss S."/>
            <person name="Freyhult E."/>
            <person name="Fulton L."/>
            <person name="Fulton R."/>
            <person name="Garcia A.C."/>
            <person name="Gardiner A."/>
            <person name="Garfield D.A."/>
            <person name="Garvin B.E."/>
            <person name="Gibson G."/>
            <person name="Gilbert D."/>
            <person name="Gnerre S."/>
            <person name="Godfrey J."/>
            <person name="Good R."/>
            <person name="Gotea V."/>
            <person name="Gravely B."/>
            <person name="Greenberg A.J."/>
            <person name="Griffiths-Jones S."/>
            <person name="Gross S."/>
            <person name="Guigo R."/>
            <person name="Gustafson E.A."/>
            <person name="Haerty W."/>
            <person name="Hahn M.W."/>
            <person name="Halligan D.L."/>
            <person name="Halpern A.L."/>
            <person name="Halter G.M."/>
            <person name="Han M.V."/>
            <person name="Heger A."/>
            <person name="Hillier L."/>
            <person name="Hinrichs A.S."/>
            <person name="Holmes I."/>
            <person name="Hoskins R.A."/>
            <person name="Hubisz M.J."/>
            <person name="Hultmark D."/>
            <person name="Huntley M.A."/>
            <person name="Jaffe D.B."/>
            <person name="Jagadeeshan S."/>
            <person name="Jeck W.R."/>
            <person name="Johnson J."/>
            <person name="Jones C.D."/>
            <person name="Jordan W.C."/>
            <person name="Karpen G.H."/>
            <person name="Kataoka E."/>
            <person name="Keightley P.D."/>
            <person name="Kheradpour P."/>
            <person name="Kirkness E.F."/>
            <person name="Koerich L.B."/>
            <person name="Kristiansen K."/>
            <person name="Kudrna D."/>
            <person name="Kulathinal R.J."/>
            <person name="Kumar S."/>
            <person name="Kwok R."/>
            <person name="Lander E."/>
            <person name="Langley C.H."/>
            <person name="Lapoint R."/>
            <person name="Lazzaro B.P."/>
            <person name="Lee S.J."/>
            <person name="Levesque L."/>
            <person name="Li R."/>
            <person name="Lin C.F."/>
            <person name="Lin M.F."/>
            <person name="Lindblad-Toh K."/>
            <person name="Llopart A."/>
            <person name="Long M."/>
            <person name="Low L."/>
            <person name="Lozovsky E."/>
            <person name="Lu J."/>
            <person name="Luo M."/>
            <person name="Machado C.A."/>
            <person name="Makalowski W."/>
            <person name="Marzo M."/>
            <person name="Matsuda M."/>
            <person name="Matzkin L."/>
            <person name="McAllister B."/>
            <person name="McBride C.S."/>
            <person name="McKernan B."/>
            <person name="McKernan K."/>
            <person name="Mendez-Lago M."/>
            <person name="Minx P."/>
            <person name="Mollenhauer M.U."/>
            <person name="Montooth K."/>
            <person name="Mount S.M."/>
            <person name="Mu X."/>
            <person name="Myers E."/>
            <person name="Negre B."/>
            <person name="Newfeld S."/>
            <person name="Nielsen R."/>
            <person name="Noor M.A."/>
            <person name="O'Grady P."/>
            <person name="Pachter L."/>
            <person name="Papaceit M."/>
            <person name="Parisi M.J."/>
            <person name="Parisi M."/>
            <person name="Parts L."/>
            <person name="Pedersen J.S."/>
            <person name="Pesole G."/>
            <person name="Phillippy A.M."/>
            <person name="Ponting C.P."/>
            <person name="Pop M."/>
            <person name="Porcelli D."/>
            <person name="Powell J.R."/>
            <person name="Prohaska S."/>
            <person name="Pruitt K."/>
            <person name="Puig M."/>
            <person name="Quesneville H."/>
            <person name="Ram K.R."/>
            <person name="Rand D."/>
            <person name="Rasmussen M.D."/>
            <person name="Reed L.K."/>
            <person name="Reenan R."/>
            <person name="Reily A."/>
            <person name="Remington K.A."/>
            <person name="Rieger T.T."/>
            <person name="Ritchie M.G."/>
            <person name="Robin C."/>
            <person name="Rogers Y.H."/>
            <person name="Rohde C."/>
            <person name="Rozas J."/>
            <person name="Rubenfield M.J."/>
            <person name="Ruiz A."/>
            <person name="Russo S."/>
            <person name="Salzberg S.L."/>
            <person name="Sanchez-Gracia A."/>
            <person name="Saranga D.J."/>
            <person name="Sato H."/>
            <person name="Schaeffer S.W."/>
            <person name="Schatz M.C."/>
            <person name="Schlenke T."/>
            <person name="Schwartz R."/>
            <person name="Segarra C."/>
            <person name="Singh R.S."/>
            <person name="Sirot L."/>
            <person name="Sirota M."/>
            <person name="Sisneros N.B."/>
            <person name="Smith C.D."/>
            <person name="Smith T.F."/>
            <person name="Spieth J."/>
            <person name="Stage D.E."/>
            <person name="Stark A."/>
            <person name="Stephan W."/>
            <person name="Strausberg R.L."/>
            <person name="Strempel S."/>
            <person name="Sturgill D."/>
            <person name="Sutton G."/>
            <person name="Sutton G.G."/>
            <person name="Tao W."/>
            <person name="Teichmann S."/>
            <person name="Tobari Y.N."/>
            <person name="Tomimura Y."/>
            <person name="Tsolas J.M."/>
            <person name="Valente V.L."/>
            <person name="Venter E."/>
            <person name="Venter J.C."/>
            <person name="Vicario S."/>
            <person name="Vieira F.G."/>
            <person name="Vilella A.J."/>
            <person name="Villasante A."/>
            <person name="Walenz B."/>
            <person name="Wang J."/>
            <person name="Wasserman M."/>
            <person name="Watts T."/>
            <person name="Wilson D."/>
            <person name="Wilson R.K."/>
            <person name="Wing R.A."/>
            <person name="Wolfner M.F."/>
            <person name="Wong A."/>
            <person name="Wong G.K."/>
            <person name="Wu C.I."/>
            <person name="Wu G."/>
            <person name="Yamamoto D."/>
            <person name="Yang H.P."/>
            <person name="Yang S.P."/>
            <person name="Yorke J.A."/>
            <person name="Yoshida K."/>
            <person name="Zdobnov E."/>
            <person name="Zhang P."/>
            <person name="Zhang Y."/>
            <person name="Zimin A.V."/>
            <person name="Baldwin J."/>
            <person name="Abdouelleil A."/>
            <person name="Abdulkadir J."/>
            <person name="Abebe A."/>
            <person name="Abera B."/>
            <person name="Abreu J."/>
            <person name="Acer S.C."/>
            <person name="Aftuck L."/>
            <person name="Alexander A."/>
            <person name="An P."/>
            <person name="Anderson E."/>
            <person name="Anderson S."/>
            <person name="Arachi H."/>
            <person name="Azer M."/>
            <person name="Bachantsang P."/>
            <person name="Barry A."/>
            <person name="Bayul T."/>
            <person name="Berlin A."/>
            <person name="Bessette D."/>
            <person name="Bloom T."/>
            <person name="Blye J."/>
            <person name="Boguslavskiy L."/>
            <person name="Bonnet C."/>
            <person name="Boukhgalter B."/>
            <person name="Bourzgui I."/>
            <person name="Brown A."/>
            <person name="Cahill P."/>
            <person name="Channer S."/>
            <person name="Cheshatsang Y."/>
            <person name="Chuda L."/>
            <person name="Citroen M."/>
            <person name="Collymore A."/>
            <person name="Cooke P."/>
            <person name="Costello M."/>
            <person name="D'Aco K."/>
            <person name="Daza R."/>
            <person name="De Haan G."/>
            <person name="DeGray S."/>
            <person name="DeMaso C."/>
            <person name="Dhargay N."/>
            <person name="Dooley K."/>
            <person name="Dooley E."/>
            <person name="Doricent M."/>
            <person name="Dorje P."/>
            <person name="Dorjee K."/>
            <person name="Dupes A."/>
            <person name="Elong R."/>
            <person name="Falk J."/>
            <person name="Farina A."/>
            <person name="Faro S."/>
            <person name="Ferguson D."/>
            <person name="Fisher S."/>
            <person name="Foley C.D."/>
            <person name="Franke A."/>
            <person name="Friedrich D."/>
            <person name="Gadbois L."/>
            <person name="Gearin G."/>
            <person name="Gearin C.R."/>
            <person name="Giannoukos G."/>
            <person name="Goode T."/>
            <person name="Graham J."/>
            <person name="Grandbois E."/>
            <person name="Grewal S."/>
            <person name="Gyaltsen K."/>
            <person name="Hafez N."/>
            <person name="Hagos B."/>
            <person name="Hall J."/>
            <person name="Henson C."/>
            <person name="Hollinger A."/>
            <person name="Honan T."/>
            <person name="Huard M.D."/>
            <person name="Hughes L."/>
            <person name="Hurhula B."/>
            <person name="Husby M.E."/>
            <person name="Kamat A."/>
            <person name="Kanga B."/>
            <person name="Kashin S."/>
            <person name="Khazanovich D."/>
            <person name="Kisner P."/>
            <person name="Lance K."/>
            <person name="Lara M."/>
            <person name="Lee W."/>
            <person name="Lennon N."/>
            <person name="Letendre F."/>
            <person name="LeVine R."/>
            <person name="Lipovsky A."/>
            <person name="Liu X."/>
            <person name="Liu J."/>
            <person name="Liu S."/>
            <person name="Lokyitsang T."/>
            <person name="Lokyitsang Y."/>
            <person name="Lubonja R."/>
            <person name="Lui A."/>
            <person name="MacDonald P."/>
            <person name="Magnisalis V."/>
            <person name="Maru K."/>
            <person name="Matthews C."/>
            <person name="McCusker W."/>
            <person name="McDonough S."/>
            <person name="Mehta T."/>
            <person name="Meldrim J."/>
            <person name="Meneus L."/>
            <person name="Mihai O."/>
            <person name="Mihalev A."/>
            <person name="Mihova T."/>
            <person name="Mittelman R."/>
            <person name="Mlenga V."/>
            <person name="Montmayeur A."/>
            <person name="Mulrain L."/>
            <person name="Navidi A."/>
            <person name="Naylor J."/>
            <person name="Negash T."/>
            <person name="Nguyen T."/>
            <person name="Nguyen N."/>
            <person name="Nicol R."/>
            <person name="Norbu C."/>
            <person name="Norbu N."/>
            <person name="Novod N."/>
            <person name="O'Neill B."/>
            <person name="Osman S."/>
            <person name="Markiewicz E."/>
            <person name="Oyono O.L."/>
            <person name="Patti C."/>
            <person name="Phunkhang P."/>
            <person name="Pierre F."/>
            <person name="Priest M."/>
            <person name="Raghuraman S."/>
            <person name="Rege F."/>
            <person name="Reyes R."/>
            <person name="Rise C."/>
            <person name="Rogov P."/>
            <person name="Ross K."/>
            <person name="Ryan E."/>
            <person name="Settipalli S."/>
            <person name="Shea T."/>
            <person name="Sherpa N."/>
            <person name="Shi L."/>
            <person name="Shih D."/>
            <person name="Sparrow T."/>
            <person name="Spaulding J."/>
            <person name="Stalker J."/>
            <person name="Stange-Thomann N."/>
            <person name="Stavropoulos S."/>
            <person name="Stone C."/>
            <person name="Strader C."/>
            <person name="Tesfaye S."/>
            <person name="Thomson T."/>
            <person name="Thoulutsang Y."/>
            <person name="Thoulutsang D."/>
            <person name="Topham K."/>
            <person name="Topping I."/>
            <person name="Tsamla T."/>
            <person name="Vassiliev H."/>
            <person name="Vo A."/>
            <person name="Wangchuk T."/>
            <person name="Wangdi T."/>
            <person name="Weiand M."/>
            <person name="Wilkinson J."/>
            <person name="Wilson A."/>
            <person name="Yadav S."/>
            <person name="Young G."/>
            <person name="Yu Q."/>
            <person name="Zembek L."/>
            <person name="Zhong D."/>
            <person name="Zimmer A."/>
            <person name="Zwirko Z."/>
            <person name="Jaffe D.B."/>
            <person name="Alvarez P."/>
            <person name="Brockman W."/>
            <person name="Butler J."/>
            <person name="Chin C."/>
            <person name="Gnerre S."/>
            <person name="Grabherr M."/>
            <person name="Kleber M."/>
            <person name="Mauceli E."/>
            <person name="MacCallum I."/>
        </authorList>
    </citation>
    <scope>NUCLEOTIDE SEQUENCE [LARGE SCALE GENOMIC DNA]</scope>
    <source>
        <strain evidence="3">Tai18E2 / Tucson 14021-0261.01</strain>
    </source>
</reference>
<evidence type="ECO:0000256" key="1">
    <source>
        <dbReference type="SAM" id="Coils"/>
    </source>
</evidence>
<dbReference type="GO" id="GO:0090307">
    <property type="term" value="P:mitotic spindle assembly"/>
    <property type="evidence" value="ECO:0007669"/>
    <property type="project" value="EnsemblMetazoa"/>
</dbReference>
<dbReference type="Proteomes" id="UP000002282">
    <property type="component" value="Chromosome 2R"/>
</dbReference>
<evidence type="ECO:0000313" key="3">
    <source>
        <dbReference type="Proteomes" id="UP000002282"/>
    </source>
</evidence>
<feature type="coiled-coil region" evidence="1">
    <location>
        <begin position="369"/>
        <end position="396"/>
    </location>
</feature>
<dbReference type="OrthoDB" id="8047450at2759"/>
<feature type="coiled-coil region" evidence="1">
    <location>
        <begin position="111"/>
        <end position="180"/>
    </location>
</feature>
<dbReference type="SMR" id="B4P595"/>
<dbReference type="AlphaFoldDB" id="B4P595"/>
<dbReference type="GO" id="GO:0007088">
    <property type="term" value="P:regulation of mitotic nuclear division"/>
    <property type="evidence" value="ECO:0007669"/>
    <property type="project" value="EnsemblMetazoa"/>
</dbReference>
<proteinExistence type="predicted"/>